<keyword evidence="4" id="KW-1185">Reference proteome</keyword>
<dbReference type="PROSITE" id="PS50883">
    <property type="entry name" value="EAL"/>
    <property type="match status" value="1"/>
</dbReference>
<feature type="domain" description="HDOD" evidence="2">
    <location>
        <begin position="213"/>
        <end position="398"/>
    </location>
</feature>
<dbReference type="PROSITE" id="PS51833">
    <property type="entry name" value="HDOD"/>
    <property type="match status" value="1"/>
</dbReference>
<protein>
    <submittedName>
        <fullName evidence="3">HDOD domain-containing protein</fullName>
    </submittedName>
</protein>
<accession>A0ABU1GY62</accession>
<dbReference type="PANTHER" id="PTHR33525">
    <property type="match status" value="1"/>
</dbReference>
<dbReference type="Pfam" id="PF00563">
    <property type="entry name" value="EAL"/>
    <property type="match status" value="1"/>
</dbReference>
<gene>
    <name evidence="3" type="ORF">QC825_10540</name>
</gene>
<dbReference type="InterPro" id="IPR013976">
    <property type="entry name" value="HDOD"/>
</dbReference>
<dbReference type="InterPro" id="IPR035919">
    <property type="entry name" value="EAL_sf"/>
</dbReference>
<evidence type="ECO:0000259" key="2">
    <source>
        <dbReference type="PROSITE" id="PS51833"/>
    </source>
</evidence>
<dbReference type="PANTHER" id="PTHR33525:SF4">
    <property type="entry name" value="CYCLIC DI-GMP PHOSPHODIESTERASE CDGJ"/>
    <property type="match status" value="1"/>
</dbReference>
<dbReference type="Proteomes" id="UP001269375">
    <property type="component" value="Unassembled WGS sequence"/>
</dbReference>
<evidence type="ECO:0000313" key="3">
    <source>
        <dbReference type="EMBL" id="MDR5896511.1"/>
    </source>
</evidence>
<evidence type="ECO:0000259" key="1">
    <source>
        <dbReference type="PROSITE" id="PS50883"/>
    </source>
</evidence>
<dbReference type="PIRSF" id="PIRSF003180">
    <property type="entry name" value="DiGMPpdiest_YuxH"/>
    <property type="match status" value="1"/>
</dbReference>
<dbReference type="EMBL" id="JARWAO010000005">
    <property type="protein sequence ID" value="MDR5896511.1"/>
    <property type="molecule type" value="Genomic_DNA"/>
</dbReference>
<proteinExistence type="predicted"/>
<dbReference type="RefSeq" id="WP_251594199.1">
    <property type="nucleotide sequence ID" value="NZ_JAMLJI010000003.1"/>
</dbReference>
<dbReference type="Gene3D" id="3.20.20.450">
    <property type="entry name" value="EAL domain"/>
    <property type="match status" value="1"/>
</dbReference>
<dbReference type="Pfam" id="PF08668">
    <property type="entry name" value="HDOD"/>
    <property type="match status" value="1"/>
</dbReference>
<evidence type="ECO:0000313" key="4">
    <source>
        <dbReference type="Proteomes" id="UP001269375"/>
    </source>
</evidence>
<dbReference type="SUPFAM" id="SSF141868">
    <property type="entry name" value="EAL domain-like"/>
    <property type="match status" value="1"/>
</dbReference>
<reference evidence="3 4" key="1">
    <citation type="submission" date="2023-04" db="EMBL/GenBank/DDBJ databases">
        <title>A long-awaited taxogenomic arrangement of the family Halomonadaceae.</title>
        <authorList>
            <person name="De La Haba R."/>
            <person name="Chuvochina M."/>
            <person name="Wittouck S."/>
            <person name="Arahal D.R."/>
            <person name="Sanchez-Porro C."/>
            <person name="Hugenholtz P."/>
            <person name="Ventosa A."/>
        </authorList>
    </citation>
    <scope>NUCLEOTIDE SEQUENCE [LARGE SCALE GENOMIC DNA]</scope>
    <source>
        <strain evidence="3 4">DSM 22428</strain>
    </source>
</reference>
<dbReference type="InterPro" id="IPR052340">
    <property type="entry name" value="RNase_Y/CdgJ"/>
</dbReference>
<dbReference type="SMART" id="SM00052">
    <property type="entry name" value="EAL"/>
    <property type="match status" value="1"/>
</dbReference>
<dbReference type="InterPro" id="IPR014408">
    <property type="entry name" value="dGMP_Pdiesterase_EAL/HD-GYP"/>
</dbReference>
<feature type="domain" description="EAL" evidence="1">
    <location>
        <begin position="1"/>
        <end position="217"/>
    </location>
</feature>
<comment type="caution">
    <text evidence="3">The sequence shown here is derived from an EMBL/GenBank/DDBJ whole genome shotgun (WGS) entry which is preliminary data.</text>
</comment>
<sequence length="416" mass="46514">MLASTPPGSPSHNILYARQPIFDREGQLHGFEFLFRHTDGKGLSDGTDAHQATCTVLLNAFLDTSIEHACDDTRAYINFTEETLESEVPFDTRHLVIEVLEDVPQTEAMVERLKYYKGLGHTLALDDYALKDANHAFVPLVDIIKVDFPAYDDDMALLRVVTALKRRNPRAKLLAEKVETQKDFELCRLAGFDFFQGYFLARPTLIEGKHRLVQGTAASSLELLALFQESDVHATEVARIIQQDPVLSVRLLKLVNSAHHQRSTEIASIKQAIILLGLERIRQLACLMALAQLNVSSALPKLALTRAFFCQSLAAAHFAEGISDSAFTVGLFSYLDAFFKTPLTHILDALPLHADITRALTHHEGTLGLLLETTRYYENGQWSSIRWTTLLDHGITPDLIHRAYMQALESAKVPLL</sequence>
<dbReference type="SUPFAM" id="SSF109604">
    <property type="entry name" value="HD-domain/PDEase-like"/>
    <property type="match status" value="1"/>
</dbReference>
<dbReference type="InterPro" id="IPR001633">
    <property type="entry name" value="EAL_dom"/>
</dbReference>
<dbReference type="Gene3D" id="1.10.3210.10">
    <property type="entry name" value="Hypothetical protein af1432"/>
    <property type="match status" value="1"/>
</dbReference>
<name>A0ABU1GY62_9GAMM</name>
<organism evidence="3 4">
    <name type="scientific">Larsenimonas suaedae</name>
    <dbReference type="NCBI Taxonomy" id="1851019"/>
    <lineage>
        <taxon>Bacteria</taxon>
        <taxon>Pseudomonadati</taxon>
        <taxon>Pseudomonadota</taxon>
        <taxon>Gammaproteobacteria</taxon>
        <taxon>Oceanospirillales</taxon>
        <taxon>Halomonadaceae</taxon>
        <taxon>Larsenimonas</taxon>
    </lineage>
</organism>